<sequence length="673" mass="73525">MDQPILFDTFLLLLLRILYFLLSRKFLTYTINPTLRDISQPETILPATASIPQDGDRPRRAAPLGIDSDYMETDDNTPISSYPSSPAPFTATLASSSRESRRDDYPSSSSSLPNLPNQTGDNIELHLIGQKLKDASSGVSKKVLQLSHGRSHDKGTKSLKKTTKGLHRMSRILFSVCFAESCTLISLVLFHSLGLLHSKSRQVNFSVSLHVILAIVLVVIPLVQCLLLTYRTKESSTASTSPSRSTSISFTTRLIISLIPFSLYIFLFTRIPPYITAVPLVLSQPEPSPSLDVDDPSATAATLDEAIVQWSTSGPEGWEQGGWLAPSLGRVVVLGIVVLGGLSGFGAVRTAWNFFEHHRAGGKSLTDNDLLQAERSLYRVRQDLISKKEEVERYAPVSGSSGGWMGRMFGGENGRVASLQAELGGLAAMESQVARSLKAMKVRKRRQDFGHTYRGQVYNLVGYVFAVYCAARLLMCLPSLFYAPRTAEQDSGETPTEGKGNTNGDWISFFLALAISKLPKGFADIDVPTWSRGISLVLTGILILSSLAQILRSLSKILRLTSKTVGAGFLVLSLGQLFSTYVISLLIQLRTSLPPTLPEADPSMYPNGTQIDPFPAAPANTRGDSLLATLPDFRVFGRLFDIMFLLAAVSTALYRYIVLKVASADDSGDIYRL</sequence>
<comment type="subcellular location">
    <subcellularLocation>
        <location evidence="1">Membrane</location>
        <topology evidence="1">Multi-pass membrane protein</topology>
    </subcellularLocation>
</comment>
<gene>
    <name evidence="9" type="ORF">L202_02742</name>
</gene>
<feature type="transmembrane region" description="Helical" evidence="6">
    <location>
        <begin position="534"/>
        <end position="554"/>
    </location>
</feature>
<feature type="region of interest" description="Disordered" evidence="5">
    <location>
        <begin position="143"/>
        <end position="162"/>
    </location>
</feature>
<evidence type="ECO:0000259" key="7">
    <source>
        <dbReference type="Pfam" id="PF12430"/>
    </source>
</evidence>
<feature type="transmembrane region" description="Helical" evidence="6">
    <location>
        <begin position="207"/>
        <end position="230"/>
    </location>
</feature>
<dbReference type="Proteomes" id="UP000094065">
    <property type="component" value="Unassembled WGS sequence"/>
</dbReference>
<keyword evidence="2 6" id="KW-0812">Transmembrane</keyword>
<evidence type="ECO:0000313" key="9">
    <source>
        <dbReference type="EMBL" id="ODN80516.1"/>
    </source>
</evidence>
<feature type="transmembrane region" description="Helical" evidence="6">
    <location>
        <begin position="566"/>
        <end position="587"/>
    </location>
</feature>
<feature type="transmembrane region" description="Helical" evidence="6">
    <location>
        <begin position="172"/>
        <end position="195"/>
    </location>
</feature>
<evidence type="ECO:0000256" key="1">
    <source>
        <dbReference type="ARBA" id="ARBA00004141"/>
    </source>
</evidence>
<dbReference type="InterPro" id="IPR015672">
    <property type="entry name" value="GPHR/GTG"/>
</dbReference>
<feature type="transmembrane region" description="Helical" evidence="6">
    <location>
        <begin position="6"/>
        <end position="22"/>
    </location>
</feature>
<dbReference type="GeneID" id="30154051"/>
<feature type="transmembrane region" description="Helical" evidence="6">
    <location>
        <begin position="250"/>
        <end position="271"/>
    </location>
</feature>
<feature type="region of interest" description="Disordered" evidence="5">
    <location>
        <begin position="46"/>
        <end position="119"/>
    </location>
</feature>
<protein>
    <recommendedName>
        <fullName evidence="11">Abscisic acid G-protein coupled receptor-like domain-containing protein</fullName>
    </recommendedName>
</protein>
<dbReference type="OrthoDB" id="264392at2759"/>
<dbReference type="PANTHER" id="PTHR15948">
    <property type="entry name" value="G-PROTEIN COUPLED RECEPTOR 89-RELATED"/>
    <property type="match status" value="1"/>
</dbReference>
<organism evidence="9 10">
    <name type="scientific">Cryptococcus amylolentus CBS 6039</name>
    <dbReference type="NCBI Taxonomy" id="1295533"/>
    <lineage>
        <taxon>Eukaryota</taxon>
        <taxon>Fungi</taxon>
        <taxon>Dikarya</taxon>
        <taxon>Basidiomycota</taxon>
        <taxon>Agaricomycotina</taxon>
        <taxon>Tremellomycetes</taxon>
        <taxon>Tremellales</taxon>
        <taxon>Cryptococcaceae</taxon>
        <taxon>Cryptococcus</taxon>
    </lineage>
</organism>
<keyword evidence="3 6" id="KW-1133">Transmembrane helix</keyword>
<evidence type="ECO:0000256" key="6">
    <source>
        <dbReference type="SAM" id="Phobius"/>
    </source>
</evidence>
<dbReference type="InterPro" id="IPR022535">
    <property type="entry name" value="Golgi_pH-regulator_cons_dom"/>
</dbReference>
<name>A0A1E3HXL1_9TREE</name>
<comment type="caution">
    <text evidence="9">The sequence shown here is derived from an EMBL/GenBank/DDBJ whole genome shotgun (WGS) entry which is preliminary data.</text>
</comment>
<evidence type="ECO:0000256" key="4">
    <source>
        <dbReference type="ARBA" id="ARBA00023136"/>
    </source>
</evidence>
<dbReference type="PANTHER" id="PTHR15948:SF0">
    <property type="entry name" value="GOLGI PH REGULATOR A-RELATED"/>
    <property type="match status" value="1"/>
</dbReference>
<feature type="transmembrane region" description="Helical" evidence="6">
    <location>
        <begin position="331"/>
        <end position="355"/>
    </location>
</feature>
<dbReference type="Pfam" id="PF12430">
    <property type="entry name" value="ABA_GPCR"/>
    <property type="match status" value="1"/>
</dbReference>
<feature type="domain" description="Abscisic acid G-protein coupled receptor-like" evidence="7">
    <location>
        <begin position="450"/>
        <end position="658"/>
    </location>
</feature>
<dbReference type="EMBL" id="AWGJ01000004">
    <property type="protein sequence ID" value="ODN80516.1"/>
    <property type="molecule type" value="Genomic_DNA"/>
</dbReference>
<keyword evidence="10" id="KW-1185">Reference proteome</keyword>
<feature type="domain" description="Golgi pH regulator conserved" evidence="8">
    <location>
        <begin position="327"/>
        <end position="390"/>
    </location>
</feature>
<evidence type="ECO:0000259" key="8">
    <source>
        <dbReference type="Pfam" id="PF12537"/>
    </source>
</evidence>
<evidence type="ECO:0000256" key="5">
    <source>
        <dbReference type="SAM" id="MobiDB-lite"/>
    </source>
</evidence>
<evidence type="ECO:0000256" key="2">
    <source>
        <dbReference type="ARBA" id="ARBA00022692"/>
    </source>
</evidence>
<reference evidence="9 10" key="1">
    <citation type="submission" date="2016-06" db="EMBL/GenBank/DDBJ databases">
        <title>Evolution of pathogenesis and genome organization in the Tremellales.</title>
        <authorList>
            <person name="Cuomo C."/>
            <person name="Litvintseva A."/>
            <person name="Heitman J."/>
            <person name="Chen Y."/>
            <person name="Sun S."/>
            <person name="Springer D."/>
            <person name="Dromer F."/>
            <person name="Young S."/>
            <person name="Zeng Q."/>
            <person name="Chapman S."/>
            <person name="Gujja S."/>
            <person name="Saif S."/>
            <person name="Birren B."/>
        </authorList>
    </citation>
    <scope>NUCLEOTIDE SEQUENCE [LARGE SCALE GENOMIC DNA]</scope>
    <source>
        <strain evidence="9 10">CBS 6039</strain>
    </source>
</reference>
<accession>A0A1E3HXL1</accession>
<keyword evidence="4 6" id="KW-0472">Membrane</keyword>
<dbReference type="AlphaFoldDB" id="A0A1E3HXL1"/>
<feature type="transmembrane region" description="Helical" evidence="6">
    <location>
        <begin position="460"/>
        <end position="483"/>
    </location>
</feature>
<dbReference type="RefSeq" id="XP_018995082.1">
    <property type="nucleotide sequence ID" value="XM_019136413.1"/>
</dbReference>
<dbReference type="Pfam" id="PF12537">
    <property type="entry name" value="GPHR_N"/>
    <property type="match status" value="1"/>
</dbReference>
<feature type="transmembrane region" description="Helical" evidence="6">
    <location>
        <begin position="635"/>
        <end position="654"/>
    </location>
</feature>
<evidence type="ECO:0000313" key="10">
    <source>
        <dbReference type="Proteomes" id="UP000094065"/>
    </source>
</evidence>
<evidence type="ECO:0000256" key="3">
    <source>
        <dbReference type="ARBA" id="ARBA00022989"/>
    </source>
</evidence>
<proteinExistence type="predicted"/>
<dbReference type="InterPro" id="IPR025969">
    <property type="entry name" value="ABA_GPCR_dom"/>
</dbReference>
<dbReference type="GO" id="GO:0016020">
    <property type="term" value="C:membrane"/>
    <property type="evidence" value="ECO:0007669"/>
    <property type="project" value="UniProtKB-SubCell"/>
</dbReference>
<evidence type="ECO:0008006" key="11">
    <source>
        <dbReference type="Google" id="ProtNLM"/>
    </source>
</evidence>